<reference evidence="1" key="1">
    <citation type="submission" date="2020-06" db="EMBL/GenBank/DDBJ databases">
        <authorList>
            <person name="Li T."/>
            <person name="Hu X."/>
            <person name="Zhang T."/>
            <person name="Song X."/>
            <person name="Zhang H."/>
            <person name="Dai N."/>
            <person name="Sheng W."/>
            <person name="Hou X."/>
            <person name="Wei L."/>
        </authorList>
    </citation>
    <scope>NUCLEOTIDE SEQUENCE</scope>
    <source>
        <strain evidence="1">KEN1</strain>
        <tissue evidence="1">Leaf</tissue>
    </source>
</reference>
<sequence length="112" mass="13115">MGSKIGGWEKKFLSYGSRLLLIKSVLLSMPIHLLSVTKPPKGVLDRIERMLNKFFWGSSDIVQPSFISHERVSYYWNDGTWDLDKLKRVLPPFVAMKIVDIPFDEEEFDRPW</sequence>
<comment type="caution">
    <text evidence="1">The sequence shown here is derived from an EMBL/GenBank/DDBJ whole genome shotgun (WGS) entry which is preliminary data.</text>
</comment>
<proteinExistence type="predicted"/>
<dbReference type="EMBL" id="JACGWN010000011">
    <property type="protein sequence ID" value="KAL0421098.1"/>
    <property type="molecule type" value="Genomic_DNA"/>
</dbReference>
<protein>
    <submittedName>
        <fullName evidence="1">Uncharacterized protein</fullName>
    </submittedName>
</protein>
<dbReference type="AlphaFoldDB" id="A0AAW2UWT3"/>
<organism evidence="1">
    <name type="scientific">Sesamum latifolium</name>
    <dbReference type="NCBI Taxonomy" id="2727402"/>
    <lineage>
        <taxon>Eukaryota</taxon>
        <taxon>Viridiplantae</taxon>
        <taxon>Streptophyta</taxon>
        <taxon>Embryophyta</taxon>
        <taxon>Tracheophyta</taxon>
        <taxon>Spermatophyta</taxon>
        <taxon>Magnoliopsida</taxon>
        <taxon>eudicotyledons</taxon>
        <taxon>Gunneridae</taxon>
        <taxon>Pentapetalae</taxon>
        <taxon>asterids</taxon>
        <taxon>lamiids</taxon>
        <taxon>Lamiales</taxon>
        <taxon>Pedaliaceae</taxon>
        <taxon>Sesamum</taxon>
    </lineage>
</organism>
<accession>A0AAW2UWT3</accession>
<dbReference type="PANTHER" id="PTHR33116">
    <property type="entry name" value="REVERSE TRANSCRIPTASE ZINC-BINDING DOMAIN-CONTAINING PROTEIN-RELATED-RELATED"/>
    <property type="match status" value="1"/>
</dbReference>
<evidence type="ECO:0000313" key="1">
    <source>
        <dbReference type="EMBL" id="KAL0421098.1"/>
    </source>
</evidence>
<gene>
    <name evidence="1" type="ORF">Slati_3132700</name>
</gene>
<name>A0AAW2UWT3_9LAMI</name>
<dbReference type="PANTHER" id="PTHR33116:SF80">
    <property type="entry name" value="REVERSE TRANSCRIPTASE ZINC-BINDING DOMAIN-CONTAINING PROTEIN"/>
    <property type="match status" value="1"/>
</dbReference>
<reference evidence="1" key="2">
    <citation type="journal article" date="2024" name="Plant">
        <title>Genomic evolution and insights into agronomic trait innovations of Sesamum species.</title>
        <authorList>
            <person name="Miao H."/>
            <person name="Wang L."/>
            <person name="Qu L."/>
            <person name="Liu H."/>
            <person name="Sun Y."/>
            <person name="Le M."/>
            <person name="Wang Q."/>
            <person name="Wei S."/>
            <person name="Zheng Y."/>
            <person name="Lin W."/>
            <person name="Duan Y."/>
            <person name="Cao H."/>
            <person name="Xiong S."/>
            <person name="Wang X."/>
            <person name="Wei L."/>
            <person name="Li C."/>
            <person name="Ma Q."/>
            <person name="Ju M."/>
            <person name="Zhao R."/>
            <person name="Li G."/>
            <person name="Mu C."/>
            <person name="Tian Q."/>
            <person name="Mei H."/>
            <person name="Zhang T."/>
            <person name="Gao T."/>
            <person name="Zhang H."/>
        </authorList>
    </citation>
    <scope>NUCLEOTIDE SEQUENCE</scope>
    <source>
        <strain evidence="1">KEN1</strain>
    </source>
</reference>